<protein>
    <submittedName>
        <fullName evidence="1">Uncharacterized protein</fullName>
    </submittedName>
</protein>
<dbReference type="EMBL" id="VBQZ03000229">
    <property type="protein sequence ID" value="MXQ98302.1"/>
    <property type="molecule type" value="Genomic_DNA"/>
</dbReference>
<accession>A0A6B0S7T1</accession>
<organism evidence="1 2">
    <name type="scientific">Bos mutus</name>
    <name type="common">wild yak</name>
    <dbReference type="NCBI Taxonomy" id="72004"/>
    <lineage>
        <taxon>Eukaryota</taxon>
        <taxon>Metazoa</taxon>
        <taxon>Chordata</taxon>
        <taxon>Craniata</taxon>
        <taxon>Vertebrata</taxon>
        <taxon>Euteleostomi</taxon>
        <taxon>Mammalia</taxon>
        <taxon>Eutheria</taxon>
        <taxon>Laurasiatheria</taxon>
        <taxon>Artiodactyla</taxon>
        <taxon>Ruminantia</taxon>
        <taxon>Pecora</taxon>
        <taxon>Bovidae</taxon>
        <taxon>Bovinae</taxon>
        <taxon>Bos</taxon>
    </lineage>
</organism>
<dbReference type="InterPro" id="IPR015421">
    <property type="entry name" value="PyrdxlP-dep_Trfase_major"/>
</dbReference>
<dbReference type="AlphaFoldDB" id="A0A6B0S7T1"/>
<keyword evidence="2" id="KW-1185">Reference proteome</keyword>
<dbReference type="Gene3D" id="3.90.1150.10">
    <property type="entry name" value="Aspartate Aminotransferase, domain 1"/>
    <property type="match status" value="1"/>
</dbReference>
<dbReference type="Gene3D" id="3.40.640.10">
    <property type="entry name" value="Type I PLP-dependent aspartate aminotransferase-like (Major domain)"/>
    <property type="match status" value="1"/>
</dbReference>
<proteinExistence type="predicted"/>
<name>A0A6B0S7T1_9CETA</name>
<dbReference type="Proteomes" id="UP000322234">
    <property type="component" value="Unassembled WGS sequence"/>
</dbReference>
<evidence type="ECO:0000313" key="2">
    <source>
        <dbReference type="Proteomes" id="UP000322234"/>
    </source>
</evidence>
<gene>
    <name evidence="1" type="ORF">E5288_WYG018442</name>
</gene>
<dbReference type="InterPro" id="IPR015422">
    <property type="entry name" value="PyrdxlP-dep_Trfase_small"/>
</dbReference>
<reference evidence="1" key="1">
    <citation type="submission" date="2019-10" db="EMBL/GenBank/DDBJ databases">
        <title>The sequence and de novo assembly of the wild yak genome.</title>
        <authorList>
            <person name="Liu Y."/>
        </authorList>
    </citation>
    <scope>NUCLEOTIDE SEQUENCE [LARGE SCALE GENOMIC DNA]</scope>
    <source>
        <strain evidence="1">WY2019</strain>
    </source>
</reference>
<sequence length="108" mass="10999">MASHSLLVAPPAALSKPLFIPSRLLLGPGPSNLTPRVMAAGGLQVLGHMHQEVYQVGQRGLGPGPWAAGQGSAGPRPRPLGGPVDVYKRQQQGCEGPPGAQAVTVQPG</sequence>
<comment type="caution">
    <text evidence="1">The sequence shown here is derived from an EMBL/GenBank/DDBJ whole genome shotgun (WGS) entry which is preliminary data.</text>
</comment>
<evidence type="ECO:0000313" key="1">
    <source>
        <dbReference type="EMBL" id="MXQ98302.1"/>
    </source>
</evidence>